<dbReference type="Proteomes" id="UP001589688">
    <property type="component" value="Unassembled WGS sequence"/>
</dbReference>
<dbReference type="HAMAP" id="MF_00528">
    <property type="entry name" value="Maf"/>
    <property type="match status" value="1"/>
</dbReference>
<feature type="site" description="Important for substrate specificity" evidence="4">
    <location>
        <position position="152"/>
    </location>
</feature>
<keyword evidence="6" id="KW-1185">Reference proteome</keyword>
<dbReference type="PANTHER" id="PTHR43213">
    <property type="entry name" value="BIFUNCTIONAL DTTP/UTP PYROPHOSPHATASE/METHYLTRANSFERASE PROTEIN-RELATED"/>
    <property type="match status" value="1"/>
</dbReference>
<comment type="function">
    <text evidence="4">Nucleoside triphosphate pyrophosphatase that hydrolyzes dTTP and UTP. May have a dual role in cell division arrest and in preventing the incorporation of modified nucleotides into cellular nucleic acids.</text>
</comment>
<dbReference type="PANTHER" id="PTHR43213:SF5">
    <property type="entry name" value="BIFUNCTIONAL DTTP_UTP PYROPHOSPHATASE_METHYLTRANSFERASE PROTEIN-RELATED"/>
    <property type="match status" value="1"/>
</dbReference>
<evidence type="ECO:0000256" key="4">
    <source>
        <dbReference type="HAMAP-Rule" id="MF_00528"/>
    </source>
</evidence>
<feature type="site" description="Important for substrate specificity" evidence="4">
    <location>
        <position position="70"/>
    </location>
</feature>
<evidence type="ECO:0000256" key="2">
    <source>
        <dbReference type="ARBA" id="ARBA00022801"/>
    </source>
</evidence>
<evidence type="ECO:0000256" key="3">
    <source>
        <dbReference type="ARBA" id="ARBA00023080"/>
    </source>
</evidence>
<sequence>MKKIILASNSPRRKELLAGLDVDFEVRIIKGIDESYPDTLDVTEIAQYIAQKKAAPYTLADNEILLTADTVVVVGSEVLGKPRDADDARRMLRMLSGRTHQVITGVCLTTPARQRQFSVVTQVTFKPLSDEEIAHYISCYRPFDKAGAYGIQEWIGYIGVTGIEGSYFNVMGLPVQRIYEELQHMD</sequence>
<comment type="catalytic activity">
    <reaction evidence="4">
        <text>dTTP + H2O = dTMP + diphosphate + H(+)</text>
        <dbReference type="Rhea" id="RHEA:28534"/>
        <dbReference type="ChEBI" id="CHEBI:15377"/>
        <dbReference type="ChEBI" id="CHEBI:15378"/>
        <dbReference type="ChEBI" id="CHEBI:33019"/>
        <dbReference type="ChEBI" id="CHEBI:37568"/>
        <dbReference type="ChEBI" id="CHEBI:63528"/>
        <dbReference type="EC" id="3.6.1.9"/>
    </reaction>
</comment>
<dbReference type="PIRSF" id="PIRSF006305">
    <property type="entry name" value="Maf"/>
    <property type="match status" value="1"/>
</dbReference>
<proteinExistence type="inferred from homology"/>
<comment type="caution">
    <text evidence="4">Lacks conserved residue(s) required for the propagation of feature annotation.</text>
</comment>
<comment type="caution">
    <text evidence="5">The sequence shown here is derived from an EMBL/GenBank/DDBJ whole genome shotgun (WGS) entry which is preliminary data.</text>
</comment>
<dbReference type="EC" id="3.6.1.9" evidence="4"/>
<gene>
    <name evidence="5" type="ORF">ACFFK8_06315</name>
</gene>
<dbReference type="EMBL" id="JBHLZF010000002">
    <property type="protein sequence ID" value="MFB9897419.1"/>
    <property type="molecule type" value="Genomic_DNA"/>
</dbReference>
<comment type="catalytic activity">
    <reaction evidence="4">
        <text>UTP + H2O = UMP + diphosphate + H(+)</text>
        <dbReference type="Rhea" id="RHEA:29395"/>
        <dbReference type="ChEBI" id="CHEBI:15377"/>
        <dbReference type="ChEBI" id="CHEBI:15378"/>
        <dbReference type="ChEBI" id="CHEBI:33019"/>
        <dbReference type="ChEBI" id="CHEBI:46398"/>
        <dbReference type="ChEBI" id="CHEBI:57865"/>
        <dbReference type="EC" id="3.6.1.9"/>
    </reaction>
</comment>
<dbReference type="Gene3D" id="3.90.950.10">
    <property type="match status" value="1"/>
</dbReference>
<dbReference type="InterPro" id="IPR029001">
    <property type="entry name" value="ITPase-like_fam"/>
</dbReference>
<evidence type="ECO:0000313" key="5">
    <source>
        <dbReference type="EMBL" id="MFB9897419.1"/>
    </source>
</evidence>
<comment type="cofactor">
    <cofactor evidence="1 4">
        <name>a divalent metal cation</name>
        <dbReference type="ChEBI" id="CHEBI:60240"/>
    </cofactor>
</comment>
<organism evidence="5 6">
    <name type="scientific">Hallella seregens ATCC 51272</name>
    <dbReference type="NCBI Taxonomy" id="1336250"/>
    <lineage>
        <taxon>Bacteria</taxon>
        <taxon>Pseudomonadati</taxon>
        <taxon>Bacteroidota</taxon>
        <taxon>Bacteroidia</taxon>
        <taxon>Bacteroidales</taxon>
        <taxon>Prevotellaceae</taxon>
        <taxon>Hallella</taxon>
    </lineage>
</organism>
<dbReference type="NCBIfam" id="TIGR00172">
    <property type="entry name" value="maf"/>
    <property type="match status" value="1"/>
</dbReference>
<keyword evidence="3 4" id="KW-0546">Nucleotide metabolism</keyword>
<reference evidence="5 6" key="1">
    <citation type="submission" date="2024-09" db="EMBL/GenBank/DDBJ databases">
        <authorList>
            <person name="Sun Q."/>
            <person name="Mori K."/>
        </authorList>
    </citation>
    <scope>NUCLEOTIDE SEQUENCE [LARGE SCALE GENOMIC DNA]</scope>
    <source>
        <strain evidence="5 6">ATCC 51272</strain>
    </source>
</reference>
<keyword evidence="2 4" id="KW-0378">Hydrolase</keyword>
<name>A0ABV5ZJ83_9BACT</name>
<keyword evidence="4" id="KW-0963">Cytoplasm</keyword>
<evidence type="ECO:0000256" key="1">
    <source>
        <dbReference type="ARBA" id="ARBA00001968"/>
    </source>
</evidence>
<dbReference type="CDD" id="cd00555">
    <property type="entry name" value="Maf"/>
    <property type="match status" value="1"/>
</dbReference>
<comment type="similarity">
    <text evidence="4">Belongs to the Maf family. YhdE subfamily.</text>
</comment>
<evidence type="ECO:0000313" key="6">
    <source>
        <dbReference type="Proteomes" id="UP001589688"/>
    </source>
</evidence>
<protein>
    <recommendedName>
        <fullName evidence="4">dTTP/UTP pyrophosphatase</fullName>
        <shortName evidence="4">dTTPase/UTPase</shortName>
        <ecNumber evidence="4">3.6.1.9</ecNumber>
    </recommendedName>
    <alternativeName>
        <fullName evidence="4">Nucleoside triphosphate pyrophosphatase</fullName>
    </alternativeName>
    <alternativeName>
        <fullName evidence="4">Nucleotide pyrophosphatase</fullName>
        <shortName evidence="4">Nucleotide PPase</shortName>
    </alternativeName>
</protein>
<accession>A0ABV5ZJ83</accession>
<comment type="subcellular location">
    <subcellularLocation>
        <location evidence="4">Cytoplasm</location>
    </subcellularLocation>
</comment>
<dbReference type="RefSeq" id="WP_027952563.1">
    <property type="nucleotide sequence ID" value="NZ_JADU01000024.1"/>
</dbReference>
<dbReference type="Pfam" id="PF02545">
    <property type="entry name" value="Maf"/>
    <property type="match status" value="1"/>
</dbReference>
<dbReference type="SUPFAM" id="SSF52972">
    <property type="entry name" value="ITPase-like"/>
    <property type="match status" value="1"/>
</dbReference>
<feature type="active site" description="Proton acceptor" evidence="4">
    <location>
        <position position="69"/>
    </location>
</feature>
<dbReference type="InterPro" id="IPR003697">
    <property type="entry name" value="Maf-like"/>
</dbReference>
<feature type="site" description="Important for substrate specificity" evidence="4">
    <location>
        <position position="12"/>
    </location>
</feature>